<protein>
    <submittedName>
        <fullName evidence="1">Uncharacterized protein</fullName>
    </submittedName>
</protein>
<evidence type="ECO:0000313" key="2">
    <source>
        <dbReference type="Proteomes" id="UP000548304"/>
    </source>
</evidence>
<reference evidence="1 2" key="1">
    <citation type="submission" date="2020-07" db="EMBL/GenBank/DDBJ databases">
        <title>Genomic Encyclopedia of Type Strains, Phase III (KMG-III): the genomes of soil and plant-associated and newly described type strains.</title>
        <authorList>
            <person name="Whitman W."/>
        </authorList>
    </citation>
    <scope>NUCLEOTIDE SEQUENCE [LARGE SCALE GENOMIC DNA]</scope>
    <source>
        <strain evidence="1 2">CECT 8576</strain>
    </source>
</reference>
<keyword evidence="2" id="KW-1185">Reference proteome</keyword>
<evidence type="ECO:0000313" key="1">
    <source>
        <dbReference type="EMBL" id="NYH79271.1"/>
    </source>
</evidence>
<dbReference type="AlphaFoldDB" id="A0A852YXA6"/>
<dbReference type="RefSeq" id="WP_179535684.1">
    <property type="nucleotide sequence ID" value="NZ_JACBYW010000004.1"/>
</dbReference>
<name>A0A852YXA6_9ACTN</name>
<dbReference type="EMBL" id="JACBYW010000004">
    <property type="protein sequence ID" value="NYH79271.1"/>
    <property type="molecule type" value="Genomic_DNA"/>
</dbReference>
<sequence>MASVTAAWHSYVRRVHAEDNEQRDCVRADVRLSQRVADVVASFAEYDWRIKYGCN</sequence>
<proteinExistence type="predicted"/>
<accession>A0A852YXA6</accession>
<organism evidence="1 2">
    <name type="scientific">Actinopolyspora biskrensis</name>
    <dbReference type="NCBI Taxonomy" id="1470178"/>
    <lineage>
        <taxon>Bacteria</taxon>
        <taxon>Bacillati</taxon>
        <taxon>Actinomycetota</taxon>
        <taxon>Actinomycetes</taxon>
        <taxon>Actinopolysporales</taxon>
        <taxon>Actinopolysporaceae</taxon>
        <taxon>Actinopolyspora</taxon>
    </lineage>
</organism>
<dbReference type="Proteomes" id="UP000548304">
    <property type="component" value="Unassembled WGS sequence"/>
</dbReference>
<comment type="caution">
    <text evidence="1">The sequence shown here is derived from an EMBL/GenBank/DDBJ whole genome shotgun (WGS) entry which is preliminary data.</text>
</comment>
<gene>
    <name evidence="1" type="ORF">FHR84_002605</name>
</gene>